<dbReference type="RefSeq" id="WP_052349547.1">
    <property type="nucleotide sequence ID" value="NZ_JFZT01000059.1"/>
</dbReference>
<dbReference type="OrthoDB" id="38888at2157"/>
<evidence type="ECO:0000313" key="1">
    <source>
        <dbReference type="EMBL" id="EZQ01907.1"/>
    </source>
</evidence>
<name>A0A031LIF8_9CREN</name>
<proteinExistence type="predicted"/>
<dbReference type="Proteomes" id="UP000024332">
    <property type="component" value="Unassembled WGS sequence"/>
</dbReference>
<sequence length="203" mass="22973">MNDLSSLCKKAQALGFYGSYTRKEDYVEDLSDINVFALSDDKSILLDLASLGYSPVVISSKYFEEICMKGDPLCHYIYYDSDLICGEFPAVKPSINEYTCKRFANMSISSIQLSREAFLRQDEKGSLTWTFRSIRSLIQYISCLGGSIPFSNSQIKEKCLSLGKEVCETLYIIQEKRERLEAISASLILKVEKLVKSVIKETV</sequence>
<reference evidence="1 2" key="1">
    <citation type="submission" date="2014-03" db="EMBL/GenBank/DDBJ databases">
        <title>Draft genome sequence of the novel thermoacidophilic archaea Acidianus copahuensis ALE1 strain, isolated from Copahue volcanic area in Neuquen Argentina.</title>
        <authorList>
            <person name="Urbieta M.S."/>
            <person name="Rascovan N."/>
            <person name="Castro C."/>
            <person name="Revale S."/>
            <person name="Giaveno M.A."/>
            <person name="Vazquez M.P."/>
            <person name="Donati E.R."/>
        </authorList>
    </citation>
    <scope>NUCLEOTIDE SEQUENCE [LARGE SCALE GENOMIC DNA]</scope>
    <source>
        <strain evidence="1 2">ALE1</strain>
    </source>
</reference>
<evidence type="ECO:0000313" key="2">
    <source>
        <dbReference type="Proteomes" id="UP000024332"/>
    </source>
</evidence>
<gene>
    <name evidence="1" type="ORF">CM19_11805</name>
</gene>
<accession>A0A031LIF8</accession>
<keyword evidence="2" id="KW-1185">Reference proteome</keyword>
<dbReference type="EMBL" id="JFZT01000059">
    <property type="protein sequence ID" value="EZQ01907.1"/>
    <property type="molecule type" value="Genomic_DNA"/>
</dbReference>
<organism evidence="1 2">
    <name type="scientific">Candidatus Acidianus copahuensis</name>
    <dbReference type="NCBI Taxonomy" id="1160895"/>
    <lineage>
        <taxon>Archaea</taxon>
        <taxon>Thermoproteota</taxon>
        <taxon>Thermoprotei</taxon>
        <taxon>Sulfolobales</taxon>
        <taxon>Sulfolobaceae</taxon>
        <taxon>Acidianus</taxon>
    </lineage>
</organism>
<protein>
    <recommendedName>
        <fullName evidence="3">Nucleotidyltransferase</fullName>
    </recommendedName>
</protein>
<comment type="caution">
    <text evidence="1">The sequence shown here is derived from an EMBL/GenBank/DDBJ whole genome shotgun (WGS) entry which is preliminary data.</text>
</comment>
<dbReference type="AlphaFoldDB" id="A0A031LIF8"/>
<evidence type="ECO:0008006" key="3">
    <source>
        <dbReference type="Google" id="ProtNLM"/>
    </source>
</evidence>